<evidence type="ECO:0000256" key="1">
    <source>
        <dbReference type="ARBA" id="ARBA00005010"/>
    </source>
</evidence>
<dbReference type="InterPro" id="IPR028161">
    <property type="entry name" value="Met8-like"/>
</dbReference>
<evidence type="ECO:0000259" key="7">
    <source>
        <dbReference type="Pfam" id="PF14824"/>
    </source>
</evidence>
<keyword evidence="5" id="KW-0627">Porphyrin biosynthesis</keyword>
<dbReference type="SUPFAM" id="SSF51735">
    <property type="entry name" value="NAD(P)-binding Rossmann-fold domains"/>
    <property type="match status" value="1"/>
</dbReference>
<dbReference type="InterPro" id="IPR042518">
    <property type="entry name" value="SirC_C"/>
</dbReference>
<dbReference type="Pfam" id="PF13241">
    <property type="entry name" value="NAD_binding_7"/>
    <property type="match status" value="1"/>
</dbReference>
<dbReference type="Gene3D" id="3.40.50.720">
    <property type="entry name" value="NAD(P)-binding Rossmann-like Domain"/>
    <property type="match status" value="1"/>
</dbReference>
<comment type="pathway">
    <text evidence="1">Porphyrin-containing compound metabolism; siroheme biosynthesis; sirohydrochlorin from precorrin-2: step 1/1.</text>
</comment>
<dbReference type="PANTHER" id="PTHR35330">
    <property type="entry name" value="SIROHEME BIOSYNTHESIS PROTEIN MET8"/>
    <property type="match status" value="1"/>
</dbReference>
<keyword evidence="9" id="KW-1185">Reference proteome</keyword>
<reference evidence="9" key="1">
    <citation type="journal article" date="2019" name="Int. J. Syst. Evol. Microbiol.">
        <title>The Global Catalogue of Microorganisms (GCM) 10K type strain sequencing project: providing services to taxonomists for standard genome sequencing and annotation.</title>
        <authorList>
            <consortium name="The Broad Institute Genomics Platform"/>
            <consortium name="The Broad Institute Genome Sequencing Center for Infectious Disease"/>
            <person name="Wu L."/>
            <person name="Ma J."/>
        </authorList>
    </citation>
    <scope>NUCLEOTIDE SEQUENCE [LARGE SCALE GENOMIC DNA]</scope>
    <source>
        <strain evidence="9">GH52</strain>
    </source>
</reference>
<proteinExistence type="predicted"/>
<dbReference type="Pfam" id="PF22440">
    <property type="entry name" value="SirC_C"/>
    <property type="match status" value="1"/>
</dbReference>
<evidence type="ECO:0000256" key="4">
    <source>
        <dbReference type="ARBA" id="ARBA00023027"/>
    </source>
</evidence>
<dbReference type="EC" id="1.3.1.76" evidence="2"/>
<protein>
    <recommendedName>
        <fullName evidence="2">precorrin-2 dehydrogenase</fullName>
        <ecNumber evidence="2">1.3.1.76</ecNumber>
    </recommendedName>
</protein>
<dbReference type="NCBIfam" id="TIGR01470">
    <property type="entry name" value="cysG_Nterm"/>
    <property type="match status" value="1"/>
</dbReference>
<keyword evidence="4" id="KW-0520">NAD</keyword>
<evidence type="ECO:0000313" key="9">
    <source>
        <dbReference type="Proteomes" id="UP001597362"/>
    </source>
</evidence>
<dbReference type="RefSeq" id="WP_377774054.1">
    <property type="nucleotide sequence ID" value="NZ_JBHUHO010000035.1"/>
</dbReference>
<dbReference type="SUPFAM" id="SSF75615">
    <property type="entry name" value="Siroheme synthase middle domains-like"/>
    <property type="match status" value="1"/>
</dbReference>
<evidence type="ECO:0000256" key="5">
    <source>
        <dbReference type="ARBA" id="ARBA00023244"/>
    </source>
</evidence>
<dbReference type="Gene3D" id="1.10.8.610">
    <property type="entry name" value="SirC, precorrin-2 dehydrogenase, C-terminal helical domain-like"/>
    <property type="match status" value="1"/>
</dbReference>
<evidence type="ECO:0000256" key="3">
    <source>
        <dbReference type="ARBA" id="ARBA00023002"/>
    </source>
</evidence>
<dbReference type="Proteomes" id="UP001597362">
    <property type="component" value="Unassembled WGS sequence"/>
</dbReference>
<keyword evidence="3" id="KW-0560">Oxidoreductase</keyword>
<dbReference type="EMBL" id="JBHUHO010000035">
    <property type="protein sequence ID" value="MFD2117157.1"/>
    <property type="molecule type" value="Genomic_DNA"/>
</dbReference>
<gene>
    <name evidence="8" type="ORF">ACFSJH_15610</name>
</gene>
<evidence type="ECO:0000313" key="8">
    <source>
        <dbReference type="EMBL" id="MFD2117157.1"/>
    </source>
</evidence>
<dbReference type="Pfam" id="PF14824">
    <property type="entry name" value="Sirohm_synth_M"/>
    <property type="match status" value="1"/>
</dbReference>
<comment type="catalytic activity">
    <reaction evidence="6">
        <text>precorrin-2 + NAD(+) = sirohydrochlorin + NADH + 2 H(+)</text>
        <dbReference type="Rhea" id="RHEA:15613"/>
        <dbReference type="ChEBI" id="CHEBI:15378"/>
        <dbReference type="ChEBI" id="CHEBI:57540"/>
        <dbReference type="ChEBI" id="CHEBI:57945"/>
        <dbReference type="ChEBI" id="CHEBI:58351"/>
        <dbReference type="ChEBI" id="CHEBI:58827"/>
        <dbReference type="EC" id="1.3.1.76"/>
    </reaction>
</comment>
<evidence type="ECO:0000256" key="6">
    <source>
        <dbReference type="ARBA" id="ARBA00047561"/>
    </source>
</evidence>
<name>A0ABW4YN68_9BACL</name>
<feature type="domain" description="Siroheme synthase central" evidence="7">
    <location>
        <begin position="117"/>
        <end position="143"/>
    </location>
</feature>
<sequence>MFPVQINPANYSFTVVGGGEIANHKVKNLLRFGIKPLVISPHFHPDLLTLEKDGLIELKQKFAEWSDLIDAHFIILVTNDEQANDRLAKQAVAAGKLVVHAANPALGNAQLPAVLRRGKLQISVATDGASPTLAKQIRDDLAEQYDEKYESYLAFLAEVRQFVKVHVQERSERNKWLKEAATPLYLEQAEARLILWKRLYHRNNVEY</sequence>
<comment type="caution">
    <text evidence="8">The sequence shown here is derived from an EMBL/GenBank/DDBJ whole genome shotgun (WGS) entry which is preliminary data.</text>
</comment>
<dbReference type="InterPro" id="IPR006367">
    <property type="entry name" value="Sirohaem_synthase_N"/>
</dbReference>
<dbReference type="PANTHER" id="PTHR35330:SF1">
    <property type="entry name" value="SIROHEME BIOSYNTHESIS PROTEIN MET8"/>
    <property type="match status" value="1"/>
</dbReference>
<evidence type="ECO:0000256" key="2">
    <source>
        <dbReference type="ARBA" id="ARBA00012400"/>
    </source>
</evidence>
<dbReference type="InterPro" id="IPR036291">
    <property type="entry name" value="NAD(P)-bd_dom_sf"/>
</dbReference>
<accession>A0ABW4YN68</accession>
<organism evidence="8 9">
    <name type="scientific">Paenibacillus yanchengensis</name>
    <dbReference type="NCBI Taxonomy" id="2035833"/>
    <lineage>
        <taxon>Bacteria</taxon>
        <taxon>Bacillati</taxon>
        <taxon>Bacillota</taxon>
        <taxon>Bacilli</taxon>
        <taxon>Bacillales</taxon>
        <taxon>Paenibacillaceae</taxon>
        <taxon>Paenibacillus</taxon>
    </lineage>
</organism>
<dbReference type="InterPro" id="IPR028281">
    <property type="entry name" value="Sirohaem_synthase_central"/>
</dbReference>